<feature type="compositionally biased region" description="Gly residues" evidence="1">
    <location>
        <begin position="377"/>
        <end position="402"/>
    </location>
</feature>
<protein>
    <recommendedName>
        <fullName evidence="4">Collagen-like protein</fullName>
    </recommendedName>
</protein>
<comment type="caution">
    <text evidence="2">The sequence shown here is derived from an EMBL/GenBank/DDBJ whole genome shotgun (WGS) entry which is preliminary data.</text>
</comment>
<dbReference type="Proteomes" id="UP001212996">
    <property type="component" value="Unassembled WGS sequence"/>
</dbReference>
<feature type="region of interest" description="Disordered" evidence="1">
    <location>
        <begin position="377"/>
        <end position="427"/>
    </location>
</feature>
<dbReference type="RefSeq" id="WP_271866085.1">
    <property type="nucleotide sequence ID" value="NZ_JAQMFO010000008.1"/>
</dbReference>
<accession>A0AAW6BGD7</accession>
<organism evidence="2 3">
    <name type="scientific">Photorhabdus bodei</name>
    <dbReference type="NCBI Taxonomy" id="2029681"/>
    <lineage>
        <taxon>Bacteria</taxon>
        <taxon>Pseudomonadati</taxon>
        <taxon>Pseudomonadota</taxon>
        <taxon>Gammaproteobacteria</taxon>
        <taxon>Enterobacterales</taxon>
        <taxon>Morganellaceae</taxon>
        <taxon>Photorhabdus</taxon>
    </lineage>
</organism>
<evidence type="ECO:0000313" key="2">
    <source>
        <dbReference type="EMBL" id="MDB6371861.1"/>
    </source>
</evidence>
<dbReference type="EMBL" id="JAQMFO010000008">
    <property type="protein sequence ID" value="MDB6371861.1"/>
    <property type="molecule type" value="Genomic_DNA"/>
</dbReference>
<evidence type="ECO:0000313" key="3">
    <source>
        <dbReference type="Proteomes" id="UP001212996"/>
    </source>
</evidence>
<evidence type="ECO:0008006" key="4">
    <source>
        <dbReference type="Google" id="ProtNLM"/>
    </source>
</evidence>
<sequence length="457" mass="46734">MDKIRTVAETLAILHQNHHPFGLERQPKQLKTSDFDGPVIFSNDLKTSTVPPAFFTVQTIQEMKLLGGVPDSRYGPGKMESYHPLPEPFSAERLANVPGNHIDLCKAFRAYIYGDSALVKDYEEMLNAKRFPMKVAVFSGENITVTNSNPLIIKDKEHAGEPVVLVYNQITIEPEGKIICYTNGRIEANIIQGVGSGPQHFISKGLDGEIGAPGATGNSGTDGVDGSPGRQNKHTCLISPTSGTDGIKGSSGAQGSGGAPGGEGPRLTVVCDNVDGQIELWSAGSDGGMGGNGGRGGNGGNGGNGGYGSFYGNVADYSHYVTVGTPCQPAIGGCGGDGGDGGDGGNGGCSGDGGDIDFSYSTGNPSIISQSAPGMGAPGGKGGYAGKGGDGGLGNIRQGKGGDVSQDVACSGKAGKKGKNGLLGGEGKDGRVYVNGKLREMSQNILPFSEKELFGNK</sequence>
<reference evidence="2" key="1">
    <citation type="submission" date="2023-01" db="EMBL/GenBank/DDBJ databases">
        <title>Genome sequencing of Photorhabdus bodei 09-20.</title>
        <authorList>
            <person name="Kalindamar S."/>
            <person name="Kumru S."/>
        </authorList>
    </citation>
    <scope>NUCLEOTIDE SEQUENCE</scope>
    <source>
        <strain evidence="2">09-20</strain>
    </source>
</reference>
<evidence type="ECO:0000256" key="1">
    <source>
        <dbReference type="SAM" id="MobiDB-lite"/>
    </source>
</evidence>
<feature type="region of interest" description="Disordered" evidence="1">
    <location>
        <begin position="210"/>
        <end position="269"/>
    </location>
</feature>
<name>A0AAW6BGD7_9GAMM</name>
<dbReference type="AlphaFoldDB" id="A0AAW6BGD7"/>
<proteinExistence type="predicted"/>
<feature type="compositionally biased region" description="Gly residues" evidence="1">
    <location>
        <begin position="252"/>
        <end position="264"/>
    </location>
</feature>
<gene>
    <name evidence="2" type="ORF">PH362_07825</name>
</gene>